<accession>A0ABS3J6M0</accession>
<evidence type="ECO:0000313" key="4">
    <source>
        <dbReference type="EMBL" id="MBO0904241.1"/>
    </source>
</evidence>
<dbReference type="InterPro" id="IPR050955">
    <property type="entry name" value="Plant_Biomass_Hydrol_Est"/>
</dbReference>
<evidence type="ECO:0000313" key="5">
    <source>
        <dbReference type="Proteomes" id="UP000664288"/>
    </source>
</evidence>
<keyword evidence="1" id="KW-0732">Signal</keyword>
<reference evidence="4 5" key="1">
    <citation type="submission" date="2021-03" db="EMBL/GenBank/DDBJ databases">
        <title>Whole genome sequence of Jiella sp. MQZ13P-4.</title>
        <authorList>
            <person name="Tuo L."/>
        </authorList>
    </citation>
    <scope>NUCLEOTIDE SEQUENCE [LARGE SCALE GENOMIC DNA]</scope>
    <source>
        <strain evidence="4 5">MQZ13P-4</strain>
    </source>
</reference>
<dbReference type="Gene3D" id="3.40.50.1820">
    <property type="entry name" value="alpha/beta hydrolase"/>
    <property type="match status" value="1"/>
</dbReference>
<protein>
    <recommendedName>
        <fullName evidence="3">Esterase Ig-like N-terminal domain-containing protein</fullName>
    </recommendedName>
</protein>
<feature type="compositionally biased region" description="Gly residues" evidence="2">
    <location>
        <begin position="110"/>
        <end position="137"/>
    </location>
</feature>
<name>A0ABS3J6M0_9HYPH</name>
<evidence type="ECO:0000259" key="3">
    <source>
        <dbReference type="Pfam" id="PF18435"/>
    </source>
</evidence>
<gene>
    <name evidence="4" type="ORF">J1C47_11365</name>
</gene>
<dbReference type="EMBL" id="JAFMPY010000010">
    <property type="protein sequence ID" value="MBO0904241.1"/>
    <property type="molecule type" value="Genomic_DNA"/>
</dbReference>
<organism evidence="4 5">
    <name type="scientific">Jiella sonneratiae</name>
    <dbReference type="NCBI Taxonomy" id="2816856"/>
    <lineage>
        <taxon>Bacteria</taxon>
        <taxon>Pseudomonadati</taxon>
        <taxon>Pseudomonadota</taxon>
        <taxon>Alphaproteobacteria</taxon>
        <taxon>Hyphomicrobiales</taxon>
        <taxon>Aurantimonadaceae</taxon>
        <taxon>Jiella</taxon>
    </lineage>
</organism>
<dbReference type="SUPFAM" id="SSF53474">
    <property type="entry name" value="alpha/beta-Hydrolases"/>
    <property type="match status" value="1"/>
</dbReference>
<dbReference type="InterPro" id="IPR029058">
    <property type="entry name" value="AB_hydrolase_fold"/>
</dbReference>
<dbReference type="Gene3D" id="2.60.40.2180">
    <property type="match status" value="1"/>
</dbReference>
<keyword evidence="5" id="KW-1185">Reference proteome</keyword>
<dbReference type="Proteomes" id="UP000664288">
    <property type="component" value="Unassembled WGS sequence"/>
</dbReference>
<dbReference type="PANTHER" id="PTHR43037">
    <property type="entry name" value="UNNAMED PRODUCT-RELATED"/>
    <property type="match status" value="1"/>
</dbReference>
<evidence type="ECO:0000256" key="2">
    <source>
        <dbReference type="SAM" id="MobiDB-lite"/>
    </source>
</evidence>
<dbReference type="InterPro" id="IPR041172">
    <property type="entry name" value="EstA_Ig-like_N"/>
</dbReference>
<feature type="region of interest" description="Disordered" evidence="2">
    <location>
        <begin position="106"/>
        <end position="147"/>
    </location>
</feature>
<dbReference type="Pfam" id="PF18435">
    <property type="entry name" value="EstA_Ig_like"/>
    <property type="match status" value="1"/>
</dbReference>
<dbReference type="PANTHER" id="PTHR43037:SF1">
    <property type="entry name" value="BLL1128 PROTEIN"/>
    <property type="match status" value="1"/>
</dbReference>
<evidence type="ECO:0000256" key="1">
    <source>
        <dbReference type="ARBA" id="ARBA00022729"/>
    </source>
</evidence>
<proteinExistence type="predicted"/>
<sequence length="449" mass="47382">MVTLAGIGAVSFLGLPAGAQTQAKPVSATAITQVFGDGVRFVAVALEFDDTIDADALSNDDFSVADRTVTDAYTATSTDPADKADSGRFVIVTLSPEDEGAILAEQSENKGGGGPGGSGDAGGPGGPGGPGKGGPGKAGDPATADSTWREPVATVTQAAFEAADGETVAAARIETSAVRNLVVDDFKQLEYTDPETGDTLAYNLFVPRGYDPSKSYPLVNFMHDAGATSKNPRTTLLQGLGAISWASPEDQAKRPCFVLAPQYDEIIADDDSRTSSMLDTTINLIKSLAKDYNIDTDRLYTTGQSGGCMMSIAMNIAYPDFFAASLLVAGQWDPALVAPMANDKLWIVVSQDDDKAFPGENAITEKLEAQGATVSRAVWDGTWSNEQFQFAFDDLDAEASPINYVCFAAGTVIPEGESTAGASGHRNTWRIAYSIEPLREWIFRHSRLQ</sequence>
<dbReference type="RefSeq" id="WP_207350889.1">
    <property type="nucleotide sequence ID" value="NZ_JAFMPY010000010.1"/>
</dbReference>
<comment type="caution">
    <text evidence="4">The sequence shown here is derived from an EMBL/GenBank/DDBJ whole genome shotgun (WGS) entry which is preliminary data.</text>
</comment>
<feature type="domain" description="Esterase Ig-like N-terminal" evidence="3">
    <location>
        <begin position="27"/>
        <end position="168"/>
    </location>
</feature>